<evidence type="ECO:0000313" key="1">
    <source>
        <dbReference type="EMBL" id="MBN1573495.1"/>
    </source>
</evidence>
<dbReference type="AlphaFoldDB" id="A0A9D8KG99"/>
<reference evidence="1" key="2">
    <citation type="submission" date="2021-01" db="EMBL/GenBank/DDBJ databases">
        <authorList>
            <person name="Hahn C.R."/>
            <person name="Youssef N.H."/>
            <person name="Elshahed M."/>
        </authorList>
    </citation>
    <scope>NUCLEOTIDE SEQUENCE</scope>
    <source>
        <strain evidence="1">Zod_Metabat.24</strain>
    </source>
</reference>
<evidence type="ECO:0008006" key="3">
    <source>
        <dbReference type="Google" id="ProtNLM"/>
    </source>
</evidence>
<accession>A0A9D8KG99</accession>
<protein>
    <recommendedName>
        <fullName evidence="3">Secretin/TonB short N-terminal domain-containing protein</fullName>
    </recommendedName>
</protein>
<dbReference type="InterPro" id="IPR051808">
    <property type="entry name" value="Type_IV_pilus_biogenesis"/>
</dbReference>
<reference evidence="1" key="1">
    <citation type="journal article" date="2021" name="Environ. Microbiol.">
        <title>Genomic characterization of three novel Desulfobacterota classes expand the metabolic and phylogenetic diversity of the phylum.</title>
        <authorList>
            <person name="Murphy C.L."/>
            <person name="Biggerstaff J."/>
            <person name="Eichhorn A."/>
            <person name="Ewing E."/>
            <person name="Shahan R."/>
            <person name="Soriano D."/>
            <person name="Stewart S."/>
            <person name="VanMol K."/>
            <person name="Walker R."/>
            <person name="Walters P."/>
            <person name="Elshahed M.S."/>
            <person name="Youssef N.H."/>
        </authorList>
    </citation>
    <scope>NUCLEOTIDE SEQUENCE</scope>
    <source>
        <strain evidence="1">Zod_Metabat.24</strain>
    </source>
</reference>
<dbReference type="PANTHER" id="PTHR30604">
    <property type="entry name" value="PROTEIN TRANSPORT PROTEIN HOFQ"/>
    <property type="match status" value="1"/>
</dbReference>
<sequence length="109" mass="12332">MKRWTIRIAAFLTIVFTVPSFSISLEEGGDPAFTGKKIDIVMDNADIRKVLLLFGECAGINMVIKGDVKRKITIKLKSVPWDQAFFLLLDIFNLKAEYINDVLIIGKNR</sequence>
<dbReference type="Proteomes" id="UP000809273">
    <property type="component" value="Unassembled WGS sequence"/>
</dbReference>
<evidence type="ECO:0000313" key="2">
    <source>
        <dbReference type="Proteomes" id="UP000809273"/>
    </source>
</evidence>
<dbReference type="EMBL" id="JAFGIX010000050">
    <property type="protein sequence ID" value="MBN1573495.1"/>
    <property type="molecule type" value="Genomic_DNA"/>
</dbReference>
<organism evidence="1 2">
    <name type="scientific">Candidatus Zymogenus saltonus</name>
    <dbReference type="NCBI Taxonomy" id="2844893"/>
    <lineage>
        <taxon>Bacteria</taxon>
        <taxon>Deltaproteobacteria</taxon>
        <taxon>Candidatus Zymogenia</taxon>
        <taxon>Candidatus Zymogeniales</taxon>
        <taxon>Candidatus Zymogenaceae</taxon>
        <taxon>Candidatus Zymogenus</taxon>
    </lineage>
</organism>
<gene>
    <name evidence="1" type="ORF">JW984_09905</name>
</gene>
<name>A0A9D8KG99_9DELT</name>
<comment type="caution">
    <text evidence="1">The sequence shown here is derived from an EMBL/GenBank/DDBJ whole genome shotgun (WGS) entry which is preliminary data.</text>
</comment>
<dbReference type="Gene3D" id="3.30.1370.130">
    <property type="match status" value="1"/>
</dbReference>
<dbReference type="PANTHER" id="PTHR30604:SF1">
    <property type="entry name" value="DNA UTILIZATION PROTEIN HOFQ"/>
    <property type="match status" value="1"/>
</dbReference>
<proteinExistence type="predicted"/>